<dbReference type="Proteomes" id="UP000325577">
    <property type="component" value="Linkage Group LG10"/>
</dbReference>
<dbReference type="InterPro" id="IPR025558">
    <property type="entry name" value="DUF4283"/>
</dbReference>
<dbReference type="Pfam" id="PF14111">
    <property type="entry name" value="DUF4283"/>
    <property type="match status" value="1"/>
</dbReference>
<reference evidence="2 3" key="1">
    <citation type="submission" date="2019-09" db="EMBL/GenBank/DDBJ databases">
        <title>A chromosome-level genome assembly of the Chinese tupelo Nyssa sinensis.</title>
        <authorList>
            <person name="Yang X."/>
            <person name="Kang M."/>
            <person name="Yang Y."/>
            <person name="Xiong H."/>
            <person name="Wang M."/>
            <person name="Zhang Z."/>
            <person name="Wang Z."/>
            <person name="Wu H."/>
            <person name="Ma T."/>
            <person name="Liu J."/>
            <person name="Xi Z."/>
        </authorList>
    </citation>
    <scope>NUCLEOTIDE SEQUENCE [LARGE SCALE GENOMIC DNA]</scope>
    <source>
        <strain evidence="2">J267</strain>
        <tissue evidence="2">Leaf</tissue>
    </source>
</reference>
<organism evidence="2 3">
    <name type="scientific">Nyssa sinensis</name>
    <dbReference type="NCBI Taxonomy" id="561372"/>
    <lineage>
        <taxon>Eukaryota</taxon>
        <taxon>Viridiplantae</taxon>
        <taxon>Streptophyta</taxon>
        <taxon>Embryophyta</taxon>
        <taxon>Tracheophyta</taxon>
        <taxon>Spermatophyta</taxon>
        <taxon>Magnoliopsida</taxon>
        <taxon>eudicotyledons</taxon>
        <taxon>Gunneridae</taxon>
        <taxon>Pentapetalae</taxon>
        <taxon>asterids</taxon>
        <taxon>Cornales</taxon>
        <taxon>Nyssaceae</taxon>
        <taxon>Nyssa</taxon>
    </lineage>
</organism>
<dbReference type="OrthoDB" id="1745573at2759"/>
<feature type="domain" description="DUF4283" evidence="1">
    <location>
        <begin position="2"/>
        <end position="77"/>
    </location>
</feature>
<dbReference type="PANTHER" id="PTHR34427">
    <property type="entry name" value="DUF4283 DOMAIN PROTEIN"/>
    <property type="match status" value="1"/>
</dbReference>
<name>A0A5J5BNG4_9ASTE</name>
<evidence type="ECO:0000313" key="3">
    <source>
        <dbReference type="Proteomes" id="UP000325577"/>
    </source>
</evidence>
<accession>A0A5J5BNG4</accession>
<evidence type="ECO:0000259" key="1">
    <source>
        <dbReference type="Pfam" id="PF14111"/>
    </source>
</evidence>
<dbReference type="AlphaFoldDB" id="A0A5J5BNG4"/>
<proteinExistence type="predicted"/>
<gene>
    <name evidence="2" type="ORF">F0562_019451</name>
</gene>
<sequence length="265" mass="30231">MEFLQRCLVGRLADLNDAIPERAVVQRWVDRRWEVTAGVKVFNMHDAHFLFELPSKAEVMRVLQTNWWFHGKPLQLDRKVSKTLGECCGGFLQLDKATAKRQLFRWARVLVKTPTTEIPSMVHNRFGPLYGSTEMAQMNHKGKAIVHEANPLSPLPKSGPIRGPNGSAEVRLFRLGEKGEGLRSGRWRERIAEVGESSVGLGEEHQRFFNLEDELIEGMMQTKIMQRVVEKGVKTTDLLVEKRISFWDQAWMSSSSSEQSEPKSS</sequence>
<evidence type="ECO:0000313" key="2">
    <source>
        <dbReference type="EMBL" id="KAA8544703.1"/>
    </source>
</evidence>
<protein>
    <recommendedName>
        <fullName evidence="1">DUF4283 domain-containing protein</fullName>
    </recommendedName>
</protein>
<keyword evidence="3" id="KW-1185">Reference proteome</keyword>
<dbReference type="PANTHER" id="PTHR34427:SF5">
    <property type="entry name" value="DUF4283 DOMAIN-CONTAINING PROTEIN"/>
    <property type="match status" value="1"/>
</dbReference>
<dbReference type="EMBL" id="CM018033">
    <property type="protein sequence ID" value="KAA8544703.1"/>
    <property type="molecule type" value="Genomic_DNA"/>
</dbReference>